<dbReference type="Gene3D" id="1.20.120.520">
    <property type="entry name" value="nmb1532 protein domain like"/>
    <property type="match status" value="1"/>
</dbReference>
<dbReference type="EMBL" id="BARH01000001">
    <property type="protein sequence ID" value="GAC89786.1"/>
    <property type="molecule type" value="Genomic_DNA"/>
</dbReference>
<dbReference type="PANTHER" id="PTHR39966">
    <property type="entry name" value="BLL2471 PROTEIN-RELATED"/>
    <property type="match status" value="1"/>
</dbReference>
<accession>R4F8V3</accession>
<name>R4F8V3_9BACL</name>
<dbReference type="InterPro" id="IPR012312">
    <property type="entry name" value="Hemerythrin-like"/>
</dbReference>
<dbReference type="Proteomes" id="UP000013057">
    <property type="component" value="Unassembled WGS sequence"/>
</dbReference>
<reference evidence="3" key="1">
    <citation type="journal article" date="2013" name="Genome">
        <title>Draft Genome Sequence of a Thermophilic Member of the Bacillaceae, Anoxybacillus flavithermus Strain Kn10, Isolated from the Kan-nawa Hot Spring in Japan.</title>
        <authorList>
            <person name="Matsutani M."/>
            <person name="Shirakihara Y."/>
            <person name="Imada K."/>
            <person name="Yakushi T."/>
            <person name="Matsushita K."/>
        </authorList>
    </citation>
    <scope>NUCLEOTIDE SEQUENCE [LARGE SCALE GENOMIC DNA]</scope>
    <source>
        <strain evidence="3">NBRC 109594</strain>
    </source>
</reference>
<dbReference type="GO" id="GO:0005886">
    <property type="term" value="C:plasma membrane"/>
    <property type="evidence" value="ECO:0007669"/>
    <property type="project" value="TreeGrafter"/>
</dbReference>
<evidence type="ECO:0000259" key="1">
    <source>
        <dbReference type="Pfam" id="PF01814"/>
    </source>
</evidence>
<evidence type="ECO:0000313" key="3">
    <source>
        <dbReference type="Proteomes" id="UP000013057"/>
    </source>
</evidence>
<sequence length="186" mass="21742">MCEHIKKRGMMMEFSPCSFVGHESVSLCPPLQRLKEEHGPLNEEKYALFVAAKSIYDGEEQDVVQAFIRLREKVQQFLQHLEPHSRREEDVLFPMMERYIGKQFGPIAVMEYEHQEAKQNIATFLQKTETIRSEEAKQLASYVMNAYMILTDHFAKEEQVLFPMAEKLLSAEEKEELAKRIDEIKG</sequence>
<dbReference type="PANTHER" id="PTHR39966:SF1">
    <property type="entry name" value="HEMERYTHRIN-LIKE DOMAIN-CONTAINING PROTEIN"/>
    <property type="match status" value="1"/>
</dbReference>
<gene>
    <name evidence="2" type="ORF">KN10_0222</name>
</gene>
<dbReference type="AlphaFoldDB" id="R4F8V3"/>
<evidence type="ECO:0000313" key="2">
    <source>
        <dbReference type="EMBL" id="GAC89786.1"/>
    </source>
</evidence>
<dbReference type="Pfam" id="PF01814">
    <property type="entry name" value="Hemerythrin"/>
    <property type="match status" value="1"/>
</dbReference>
<comment type="caution">
    <text evidence="2">The sequence shown here is derived from an EMBL/GenBank/DDBJ whole genome shotgun (WGS) entry which is preliminary data.</text>
</comment>
<proteinExistence type="predicted"/>
<protein>
    <submittedName>
        <fullName evidence="2">Hemerythrin HHE cation binding domain-containing protein</fullName>
    </submittedName>
</protein>
<feature type="domain" description="Hemerythrin-like" evidence="1">
    <location>
        <begin position="32"/>
        <end position="165"/>
    </location>
</feature>
<organism evidence="2 3">
    <name type="scientific">Anoxybacillus flavithermus NBRC 109594</name>
    <dbReference type="NCBI Taxonomy" id="1315967"/>
    <lineage>
        <taxon>Bacteria</taxon>
        <taxon>Bacillati</taxon>
        <taxon>Bacillota</taxon>
        <taxon>Bacilli</taxon>
        <taxon>Bacillales</taxon>
        <taxon>Anoxybacillaceae</taxon>
        <taxon>Anoxybacillus</taxon>
    </lineage>
</organism>